<evidence type="ECO:0000313" key="2">
    <source>
        <dbReference type="Proteomes" id="UP001148629"/>
    </source>
</evidence>
<comment type="caution">
    <text evidence="1">The sequence shown here is derived from an EMBL/GenBank/DDBJ whole genome shotgun (WGS) entry which is preliminary data.</text>
</comment>
<organism evidence="1 2">
    <name type="scientific">Fusarium decemcellulare</name>
    <dbReference type="NCBI Taxonomy" id="57161"/>
    <lineage>
        <taxon>Eukaryota</taxon>
        <taxon>Fungi</taxon>
        <taxon>Dikarya</taxon>
        <taxon>Ascomycota</taxon>
        <taxon>Pezizomycotina</taxon>
        <taxon>Sordariomycetes</taxon>
        <taxon>Hypocreomycetidae</taxon>
        <taxon>Hypocreales</taxon>
        <taxon>Nectriaceae</taxon>
        <taxon>Fusarium</taxon>
        <taxon>Fusarium decemcellulare species complex</taxon>
    </lineage>
</organism>
<sequence length="278" mass="30477">MATSLTKEGWTPLHFASTKGWAGTAKVLVDHGADINAKEGSGWTPFALALRKGHADVVKVLLDKDAEVASLVPDGWTLLDVAPHTGQADIVKERLDMGPMCHENGRTLLFDAARCGQAQSVQILLDSGRFAVNDTDWFGTSPLFAATRNGHVETVEVLLKTPDIRTDSKDGFGRTLLWWARRGGHDRVAELLLDHDQTAGSQTDHQEDLPESNPIEFKDSSRYCDACTLSMPDGCEQYQCPTCSNGNFHICLPCFEFGVRCRDTSHVLKHSPATESNK</sequence>
<accession>A0ACC1SU93</accession>
<evidence type="ECO:0000313" key="1">
    <source>
        <dbReference type="EMBL" id="KAJ3546625.1"/>
    </source>
</evidence>
<keyword evidence="2" id="KW-1185">Reference proteome</keyword>
<dbReference type="Proteomes" id="UP001148629">
    <property type="component" value="Unassembled WGS sequence"/>
</dbReference>
<gene>
    <name evidence="1" type="ORF">NM208_g1910</name>
</gene>
<proteinExistence type="predicted"/>
<reference evidence="1" key="1">
    <citation type="submission" date="2022-08" db="EMBL/GenBank/DDBJ databases">
        <title>Genome Sequence of Fusarium decemcellulare.</title>
        <authorList>
            <person name="Buettner E."/>
        </authorList>
    </citation>
    <scope>NUCLEOTIDE SEQUENCE</scope>
    <source>
        <strain evidence="1">Babe19</strain>
    </source>
</reference>
<dbReference type="EMBL" id="JANRMS010000107">
    <property type="protein sequence ID" value="KAJ3546625.1"/>
    <property type="molecule type" value="Genomic_DNA"/>
</dbReference>
<protein>
    <submittedName>
        <fullName evidence="1">Uncharacterized protein</fullName>
    </submittedName>
</protein>
<name>A0ACC1SU93_9HYPO</name>